<dbReference type="FunFam" id="3.40.50.1820:FF:000120">
    <property type="entry name" value="Alpha/beta-Hydrolases superfamily protein"/>
    <property type="match status" value="1"/>
</dbReference>
<dbReference type="eggNOG" id="KOG4197">
    <property type="taxonomic scope" value="Eukaryota"/>
</dbReference>
<protein>
    <recommendedName>
        <fullName evidence="4">DYW domain-containing protein</fullName>
    </recommendedName>
</protein>
<organism evidence="6">
    <name type="scientific">Arabidopsis lyrata subsp. lyrata</name>
    <name type="common">Lyre-leaved rock-cress</name>
    <dbReference type="NCBI Taxonomy" id="81972"/>
    <lineage>
        <taxon>Eukaryota</taxon>
        <taxon>Viridiplantae</taxon>
        <taxon>Streptophyta</taxon>
        <taxon>Embryophyta</taxon>
        <taxon>Tracheophyta</taxon>
        <taxon>Spermatophyta</taxon>
        <taxon>Magnoliopsida</taxon>
        <taxon>eudicotyledons</taxon>
        <taxon>Gunneridae</taxon>
        <taxon>Pentapetalae</taxon>
        <taxon>rosids</taxon>
        <taxon>malvids</taxon>
        <taxon>Brassicales</taxon>
        <taxon>Brassicaceae</taxon>
        <taxon>Camelineae</taxon>
        <taxon>Arabidopsis</taxon>
    </lineage>
</organism>
<dbReference type="NCBIfam" id="TIGR00756">
    <property type="entry name" value="PPR"/>
    <property type="match status" value="5"/>
</dbReference>
<dbReference type="eggNOG" id="KOG4628">
    <property type="taxonomic scope" value="Eukaryota"/>
</dbReference>
<feature type="repeat" description="PPR" evidence="3">
    <location>
        <begin position="236"/>
        <end position="270"/>
    </location>
</feature>
<sequence>MVYTDFEHSVSFRRDSTSPLTVELTCTNVLRRRIHLFTDETKTFSLPAEQTIDHHTSFIPLNELTSSPDTQHNVVYDIVRSPDETTVISRQSKITNNYSLGNGCSTILREIDMAITSSSSRGRGVVESKKCKIKTEIYKANKAAEKLLIDSYGPTVITQTNQRRRRMNALFAWKITRKDQYCKNLRALTQIHGFFIKSGVDTDSYFIGKLILHCAISISDALPYARRLLLCFPEPDAFMFNTLVRGYSESDEPHNSVAVFVEMMRKGFIFPDSFSFAFVVKAAANFRSLRTGFQMHCQALKHGLDSHLFVATTLIGMYGECGCVGFARKVFDEMPQPNLVAWNAVVTACFRGNDVSGAREIFDKMLVRNHTSWNVMLAGYIKAGELECAKRIFSEMPHRDDVSWSTMIVGFSHNGSFNESFSYFRELLRAEMRPNEVSLTGVLSACSQSGAFEFGKTLHGFVEKSGYSWIVSVNNALIDMYSRCGNVPMARLVFEGMQEKRSIVSWTSMIAGLAMHGHGEEAIRIFNEMTESGVMPDEISFISLLYACSHAGLIKEGEGYFSKMKRVYHIEPAVEHYGCMVDLYGRSGKLQKAYSFICQMPIPPTAIVWRTLLGACSSHGNIELAEQVKQRLNELDPNNSGDLVLLSNVYATAGKWKDVASIRKSMIVQRIKKITAWSLVEVGKTMYKFTACEKKKEIDIEAHEKLKEIILRLRDEAGYAPEVASALYDVEEEEKEDQVSKHSEKLALAFALARLPKGANIRIVKNLRICRDCHAVMKLTSRVYGVEIVIRDRNRFHSFKDGSCSCGDYCTSSWFWFKSLKSQVSTFESSFPSFSLTRSSKNPNFLDYFTSMAASAAFSISSPPFVPFSCKTRRPFLLLTPKYPKLVSVRASVPSISIDDKSPVQTKTSTWQWKFKGNSIGIYYEEHGREKCESAKNILMIPTISDVSTVEEWRSVAKDIVQRDGEVNWRATIVDWPGLGYSARPKMDYDTDVMEKFVVDFMNSPESPMSQSGNDDLVIMGGGHAATLAIRATQRGLLKPSAIAAVAPTWAGPLPIVFGRDSSMVSRYGMLRGTLRAPGVGWMMYNMLVSNEKSIESQYKSHVYADQTNVTDAIIQSRYELTKQKGSRYVPAAFLTGLLDPVSSREEFLQLFADLEGKLPVMVMSTKGAPKRSKAEMEALRGAKGVSKFVEVEGALLPQEEYPSLVAQELYNFLQETFAKC</sequence>
<dbReference type="InterPro" id="IPR011990">
    <property type="entry name" value="TPR-like_helical_dom_sf"/>
</dbReference>
<proteinExistence type="inferred from homology"/>
<dbReference type="InterPro" id="IPR046848">
    <property type="entry name" value="E_motif"/>
</dbReference>
<dbReference type="EMBL" id="GL348714">
    <property type="protein sequence ID" value="EFH63807.1"/>
    <property type="molecule type" value="Genomic_DNA"/>
</dbReference>
<dbReference type="InterPro" id="IPR032867">
    <property type="entry name" value="DYW_dom"/>
</dbReference>
<dbReference type="AlphaFoldDB" id="D7KS36"/>
<dbReference type="PANTHER" id="PTHR47914:SF1">
    <property type="entry name" value="ALPHA_BETA-HYDROLASES SUPERFAMILY PROTEIN"/>
    <property type="match status" value="1"/>
</dbReference>
<dbReference type="FunFam" id="1.25.40.10:FF:001093">
    <property type="entry name" value="Pentatricopeptide repeat-containing protein At2g34400"/>
    <property type="match status" value="1"/>
</dbReference>
<accession>D7KS36</accession>
<keyword evidence="2" id="KW-0677">Repeat</keyword>
<keyword evidence="6" id="KW-1185">Reference proteome</keyword>
<dbReference type="InterPro" id="IPR002885">
    <property type="entry name" value="PPR_rpt"/>
</dbReference>
<evidence type="ECO:0000256" key="1">
    <source>
        <dbReference type="ARBA" id="ARBA00006643"/>
    </source>
</evidence>
<dbReference type="PANTHER" id="PTHR47914">
    <property type="entry name" value="ALPHA/BETA-HYDROLASES SUPERFAMILY PROTEIN"/>
    <property type="match status" value="1"/>
</dbReference>
<dbReference type="Pfam" id="PF01535">
    <property type="entry name" value="PPR"/>
    <property type="match status" value="7"/>
</dbReference>
<dbReference type="GO" id="GO:0009507">
    <property type="term" value="C:chloroplast"/>
    <property type="evidence" value="ECO:0007669"/>
    <property type="project" value="TreeGrafter"/>
</dbReference>
<feature type="repeat" description="PPR" evidence="3">
    <location>
        <begin position="369"/>
        <end position="399"/>
    </location>
</feature>
<dbReference type="SUPFAM" id="SSF53474">
    <property type="entry name" value="alpha/beta-Hydrolases"/>
    <property type="match status" value="1"/>
</dbReference>
<dbReference type="Gene3D" id="1.25.40.10">
    <property type="entry name" value="Tetratricopeptide repeat domain"/>
    <property type="match status" value="3"/>
</dbReference>
<feature type="repeat" description="PPR" evidence="3">
    <location>
        <begin position="400"/>
        <end position="434"/>
    </location>
</feature>
<name>D7KS36_ARALL</name>
<dbReference type="Pfam" id="PF14432">
    <property type="entry name" value="DYW_deaminase"/>
    <property type="match status" value="1"/>
</dbReference>
<gene>
    <name evidence="5" type="ORF">ARALYDRAFT_339650</name>
</gene>
<reference evidence="6" key="1">
    <citation type="journal article" date="2011" name="Nat. Genet.">
        <title>The Arabidopsis lyrata genome sequence and the basis of rapid genome size change.</title>
        <authorList>
            <person name="Hu T.T."/>
            <person name="Pattyn P."/>
            <person name="Bakker E.G."/>
            <person name="Cao J."/>
            <person name="Cheng J.-F."/>
            <person name="Clark R.M."/>
            <person name="Fahlgren N."/>
            <person name="Fawcett J.A."/>
            <person name="Grimwood J."/>
            <person name="Gundlach H."/>
            <person name="Haberer G."/>
            <person name="Hollister J.D."/>
            <person name="Ossowski S."/>
            <person name="Ottilar R.P."/>
            <person name="Salamov A.A."/>
            <person name="Schneeberger K."/>
            <person name="Spannagl M."/>
            <person name="Wang X."/>
            <person name="Yang L."/>
            <person name="Nasrallah M.E."/>
            <person name="Bergelson J."/>
            <person name="Carrington J.C."/>
            <person name="Gaut B.S."/>
            <person name="Schmutz J."/>
            <person name="Mayer K.F.X."/>
            <person name="Van de Peer Y."/>
            <person name="Grigoriev I.V."/>
            <person name="Nordborg M."/>
            <person name="Weigel D."/>
            <person name="Guo Y.-L."/>
        </authorList>
    </citation>
    <scope>NUCLEOTIDE SEQUENCE [LARGE SCALE GENOMIC DNA]</scope>
    <source>
        <strain evidence="6">cv. MN47</strain>
    </source>
</reference>
<dbReference type="PROSITE" id="PS51375">
    <property type="entry name" value="PPR"/>
    <property type="match status" value="5"/>
</dbReference>
<dbReference type="InterPro" id="IPR029058">
    <property type="entry name" value="AB_hydrolase_fold"/>
</dbReference>
<feature type="repeat" description="PPR" evidence="3">
    <location>
        <begin position="502"/>
        <end position="536"/>
    </location>
</feature>
<evidence type="ECO:0000259" key="4">
    <source>
        <dbReference type="Pfam" id="PF14432"/>
    </source>
</evidence>
<dbReference type="GO" id="GO:0008270">
    <property type="term" value="F:zinc ion binding"/>
    <property type="evidence" value="ECO:0007669"/>
    <property type="project" value="InterPro"/>
</dbReference>
<evidence type="ECO:0000313" key="6">
    <source>
        <dbReference type="Proteomes" id="UP000008694"/>
    </source>
</evidence>
<evidence type="ECO:0000256" key="3">
    <source>
        <dbReference type="PROSITE-ProRule" id="PRU00708"/>
    </source>
</evidence>
<dbReference type="HOGENOM" id="CLU_268668_0_0_1"/>
<dbReference type="Gramene" id="fgenesh1_pg.C_scaffold_2001749">
    <property type="protein sequence ID" value="fgenesh1_pg.C_scaffold_2001749"/>
    <property type="gene ID" value="fgenesh1_pg.C_scaffold_2001749"/>
</dbReference>
<feature type="repeat" description="PPR" evidence="3">
    <location>
        <begin position="338"/>
        <end position="368"/>
    </location>
</feature>
<comment type="similarity">
    <text evidence="1">Belongs to the PPR family. PCMP-H subfamily.</text>
</comment>
<dbReference type="Gene3D" id="3.40.50.1820">
    <property type="entry name" value="alpha/beta hydrolase"/>
    <property type="match status" value="1"/>
</dbReference>
<feature type="domain" description="DYW" evidence="4">
    <location>
        <begin position="718"/>
        <end position="809"/>
    </location>
</feature>
<evidence type="ECO:0000256" key="2">
    <source>
        <dbReference type="ARBA" id="ARBA00022737"/>
    </source>
</evidence>
<evidence type="ECO:0000313" key="5">
    <source>
        <dbReference type="EMBL" id="EFH63807.1"/>
    </source>
</evidence>
<dbReference type="Proteomes" id="UP000008694">
    <property type="component" value="Unassembled WGS sequence"/>
</dbReference>
<dbReference type="SUPFAM" id="SSF48452">
    <property type="entry name" value="TPR-like"/>
    <property type="match status" value="1"/>
</dbReference>
<dbReference type="Pfam" id="PF13041">
    <property type="entry name" value="PPR_2"/>
    <property type="match status" value="1"/>
</dbReference>
<dbReference type="Pfam" id="PF20431">
    <property type="entry name" value="E_motif"/>
    <property type="match status" value="1"/>
</dbReference>
<dbReference type="FunFam" id="1.25.40.10:FF:001678">
    <property type="entry name" value="Pentatricopeptide repeat-containing protein At2g36730"/>
    <property type="match status" value="1"/>
</dbReference>